<accession>A0A975FVJ9</accession>
<dbReference type="EMBL" id="CP073078">
    <property type="protein sequence ID" value="QUD86074.1"/>
    <property type="molecule type" value="Genomic_DNA"/>
</dbReference>
<dbReference type="RefSeq" id="WP_211936126.1">
    <property type="nucleotide sequence ID" value="NZ_CP073078.1"/>
</dbReference>
<evidence type="ECO:0000313" key="1">
    <source>
        <dbReference type="EMBL" id="QUD86074.1"/>
    </source>
</evidence>
<keyword evidence="2" id="KW-1185">Reference proteome</keyword>
<dbReference type="AlphaFoldDB" id="A0A975FVJ9"/>
<sequence length="142" mass="16122">MAKPTLIRLINLPGVRDLEAKALMNSRMADADAREHFPELDEVSRALFGLTADEADEAPRPEGWDRIERKPLKDQIAAFEAEGWDVTDDKLRPLRLFEHFNVQLWLAIRGVAGQLPHIAEVEDDFGHAALAADAARFRRDRR</sequence>
<protein>
    <submittedName>
        <fullName evidence="1">Uncharacterized protein</fullName>
    </submittedName>
</protein>
<dbReference type="KEGG" id="caul:KCG34_13265"/>
<reference evidence="1" key="1">
    <citation type="submission" date="2021-04" db="EMBL/GenBank/DDBJ databases">
        <title>The complete genome sequence of Caulobacter sp. S6.</title>
        <authorList>
            <person name="Tang Y."/>
            <person name="Ouyang W."/>
            <person name="Liu Q."/>
            <person name="Huang B."/>
            <person name="Guo Z."/>
            <person name="Lei P."/>
        </authorList>
    </citation>
    <scope>NUCLEOTIDE SEQUENCE</scope>
    <source>
        <strain evidence="1">S6</strain>
    </source>
</reference>
<gene>
    <name evidence="1" type="ORF">KCG34_13265</name>
</gene>
<proteinExistence type="predicted"/>
<dbReference type="Proteomes" id="UP000676409">
    <property type="component" value="Chromosome"/>
</dbReference>
<organism evidence="1 2">
    <name type="scientific">Phenylobacterium montanum</name>
    <dbReference type="NCBI Taxonomy" id="2823693"/>
    <lineage>
        <taxon>Bacteria</taxon>
        <taxon>Pseudomonadati</taxon>
        <taxon>Pseudomonadota</taxon>
        <taxon>Alphaproteobacteria</taxon>
        <taxon>Caulobacterales</taxon>
        <taxon>Caulobacteraceae</taxon>
        <taxon>Phenylobacterium</taxon>
    </lineage>
</organism>
<name>A0A975FVJ9_9CAUL</name>
<evidence type="ECO:0000313" key="2">
    <source>
        <dbReference type="Proteomes" id="UP000676409"/>
    </source>
</evidence>